<feature type="region of interest" description="Disordered" evidence="3">
    <location>
        <begin position="216"/>
        <end position="238"/>
    </location>
</feature>
<dbReference type="PANTHER" id="PTHR43080:SF29">
    <property type="entry name" value="OS02G0818000 PROTEIN"/>
    <property type="match status" value="1"/>
</dbReference>
<gene>
    <name evidence="6" type="ORF">SAMN05444921_118137</name>
</gene>
<evidence type="ECO:0000313" key="6">
    <source>
        <dbReference type="EMBL" id="SDN08183.1"/>
    </source>
</evidence>
<dbReference type="Pfam" id="PF00571">
    <property type="entry name" value="CBS"/>
    <property type="match status" value="2"/>
</dbReference>
<keyword evidence="7" id="KW-1185">Reference proteome</keyword>
<organism evidence="6 7">
    <name type="scientific">Streptomyces wuyuanensis</name>
    <dbReference type="NCBI Taxonomy" id="1196353"/>
    <lineage>
        <taxon>Bacteria</taxon>
        <taxon>Bacillati</taxon>
        <taxon>Actinomycetota</taxon>
        <taxon>Actinomycetes</taxon>
        <taxon>Kitasatosporales</taxon>
        <taxon>Streptomycetaceae</taxon>
        <taxon>Streptomyces</taxon>
    </lineage>
</organism>
<dbReference type="AlphaFoldDB" id="A0A1G9YIA2"/>
<dbReference type="CDD" id="cd04586">
    <property type="entry name" value="CBS_pair_BON_assoc"/>
    <property type="match status" value="1"/>
</dbReference>
<dbReference type="Gene3D" id="3.10.580.10">
    <property type="entry name" value="CBS-domain"/>
    <property type="match status" value="1"/>
</dbReference>
<keyword evidence="1 2" id="KW-0129">CBS domain</keyword>
<dbReference type="Gene3D" id="3.30.1340.30">
    <property type="match status" value="1"/>
</dbReference>
<dbReference type="PANTHER" id="PTHR43080">
    <property type="entry name" value="CBS DOMAIN-CONTAINING PROTEIN CBSX3, MITOCHONDRIAL"/>
    <property type="match status" value="1"/>
</dbReference>
<sequence>MTKHSKVGGLMTGEVVSALPSTPFKEVAKRLAEHDISGLPVLDEDDRVVGVVSETDLLVRQALFADSVHGPRQSGPGIGTVSRDERDAITAGRLMSAPAVTVHADETVAAAARTMLRRCVDRLPVVDDEDRLVGIVTRRDLLRVFLRPDPEIRLRVIEEVVVDTMGLAPDAVAVHVVDGRVTLEGALETPAQILVMKKLAEQMDGVVAVTDRLTARGDGSRSAGGIDERSGSSGFRSA</sequence>
<evidence type="ECO:0000256" key="2">
    <source>
        <dbReference type="PROSITE-ProRule" id="PRU00703"/>
    </source>
</evidence>
<evidence type="ECO:0000313" key="7">
    <source>
        <dbReference type="Proteomes" id="UP000199063"/>
    </source>
</evidence>
<dbReference type="PROSITE" id="PS50914">
    <property type="entry name" value="BON"/>
    <property type="match status" value="1"/>
</dbReference>
<feature type="domain" description="BON" evidence="4">
    <location>
        <begin position="148"/>
        <end position="217"/>
    </location>
</feature>
<dbReference type="InterPro" id="IPR051257">
    <property type="entry name" value="Diverse_CBS-Domain"/>
</dbReference>
<evidence type="ECO:0000259" key="5">
    <source>
        <dbReference type="PROSITE" id="PS51371"/>
    </source>
</evidence>
<feature type="domain" description="CBS" evidence="5">
    <location>
        <begin position="95"/>
        <end position="151"/>
    </location>
</feature>
<proteinExistence type="predicted"/>
<dbReference type="InterPro" id="IPR007055">
    <property type="entry name" value="BON_dom"/>
</dbReference>
<dbReference type="RefSeq" id="WP_244529569.1">
    <property type="nucleotide sequence ID" value="NZ_FNHI01000018.1"/>
</dbReference>
<evidence type="ECO:0000259" key="4">
    <source>
        <dbReference type="PROSITE" id="PS50914"/>
    </source>
</evidence>
<protein>
    <submittedName>
        <fullName evidence="6">BON domain-containing protein</fullName>
    </submittedName>
</protein>
<evidence type="ECO:0000256" key="3">
    <source>
        <dbReference type="SAM" id="MobiDB-lite"/>
    </source>
</evidence>
<dbReference type="InterPro" id="IPR017080">
    <property type="entry name" value="UCP036990_CBS_BON"/>
</dbReference>
<dbReference type="SMART" id="SM00116">
    <property type="entry name" value="CBS"/>
    <property type="match status" value="2"/>
</dbReference>
<dbReference type="EMBL" id="FNHI01000018">
    <property type="protein sequence ID" value="SDN08183.1"/>
    <property type="molecule type" value="Genomic_DNA"/>
</dbReference>
<evidence type="ECO:0000256" key="1">
    <source>
        <dbReference type="ARBA" id="ARBA00023122"/>
    </source>
</evidence>
<reference evidence="7" key="1">
    <citation type="submission" date="2016-10" db="EMBL/GenBank/DDBJ databases">
        <authorList>
            <person name="Varghese N."/>
            <person name="Submissions S."/>
        </authorList>
    </citation>
    <scope>NUCLEOTIDE SEQUENCE [LARGE SCALE GENOMIC DNA]</scope>
    <source>
        <strain evidence="7">CGMCC 4.7042</strain>
    </source>
</reference>
<accession>A0A1G9YIA2</accession>
<dbReference type="InterPro" id="IPR000644">
    <property type="entry name" value="CBS_dom"/>
</dbReference>
<dbReference type="STRING" id="1196353.SAMN05444921_118137"/>
<dbReference type="PIRSF" id="PIRSF036990">
    <property type="entry name" value="UCP036990_CBS_BON"/>
    <property type="match status" value="1"/>
</dbReference>
<dbReference type="SUPFAM" id="SSF54631">
    <property type="entry name" value="CBS-domain pair"/>
    <property type="match status" value="1"/>
</dbReference>
<dbReference type="Pfam" id="PF04972">
    <property type="entry name" value="BON"/>
    <property type="match status" value="1"/>
</dbReference>
<feature type="domain" description="CBS" evidence="5">
    <location>
        <begin position="11"/>
        <end position="68"/>
    </location>
</feature>
<name>A0A1G9YIA2_9ACTN</name>
<dbReference type="PROSITE" id="PS51371">
    <property type="entry name" value="CBS"/>
    <property type="match status" value="2"/>
</dbReference>
<dbReference type="GeneID" id="40832283"/>
<dbReference type="Proteomes" id="UP000199063">
    <property type="component" value="Unassembled WGS sequence"/>
</dbReference>
<dbReference type="InterPro" id="IPR046342">
    <property type="entry name" value="CBS_dom_sf"/>
</dbReference>